<dbReference type="Pfam" id="PF01609">
    <property type="entry name" value="DDE_Tnp_1"/>
    <property type="match status" value="1"/>
</dbReference>
<evidence type="ECO:0000313" key="3">
    <source>
        <dbReference type="Proteomes" id="UP000183894"/>
    </source>
</evidence>
<protein>
    <submittedName>
        <fullName evidence="2">Transposase DDE domain-containing protein</fullName>
    </submittedName>
</protein>
<evidence type="ECO:0000259" key="1">
    <source>
        <dbReference type="Pfam" id="PF01609"/>
    </source>
</evidence>
<feature type="domain" description="Transposase IS4-like" evidence="1">
    <location>
        <begin position="333"/>
        <end position="568"/>
    </location>
</feature>
<organism evidence="2 3">
    <name type="scientific">Haloferax larsenii</name>
    <dbReference type="NCBI Taxonomy" id="302484"/>
    <lineage>
        <taxon>Archaea</taxon>
        <taxon>Methanobacteriati</taxon>
        <taxon>Methanobacteriota</taxon>
        <taxon>Stenosarchaea group</taxon>
        <taxon>Halobacteria</taxon>
        <taxon>Halobacteriales</taxon>
        <taxon>Haloferacaceae</taxon>
        <taxon>Haloferax</taxon>
    </lineage>
</organism>
<dbReference type="AlphaFoldDB" id="A0A1H7LJH7"/>
<gene>
    <name evidence="2" type="ORF">SAMN04488691_102333</name>
</gene>
<dbReference type="GO" id="GO:0003677">
    <property type="term" value="F:DNA binding"/>
    <property type="evidence" value="ECO:0007669"/>
    <property type="project" value="InterPro"/>
</dbReference>
<evidence type="ECO:0000313" key="2">
    <source>
        <dbReference type="EMBL" id="SEK98537.1"/>
    </source>
</evidence>
<accession>A0A1H7LJH7</accession>
<dbReference type="InterPro" id="IPR002559">
    <property type="entry name" value="Transposase_11"/>
</dbReference>
<dbReference type="EMBL" id="FOAD01000002">
    <property type="protein sequence ID" value="SEK98537.1"/>
    <property type="molecule type" value="Genomic_DNA"/>
</dbReference>
<dbReference type="GO" id="GO:0006313">
    <property type="term" value="P:DNA transposition"/>
    <property type="evidence" value="ECO:0007669"/>
    <property type="project" value="InterPro"/>
</dbReference>
<name>A0A1H7LJH7_HALLR</name>
<dbReference type="Proteomes" id="UP000183894">
    <property type="component" value="Unassembled WGS sequence"/>
</dbReference>
<sequence length="614" mass="70087">MQTKPADYAPDATQLSWTTTFTTEGGEWQVGFVQALYPSKIEAADLVGFLHFSYPDDVRSDWHRNTVGLHAWIRAHVYRLIKHWRTTRLAEYLQEETELAVVLGFRDGSSQLMGSNPPSQSRLWEIWNEVFTDDHRNFCRTLAEELIEAAREKGIPAPNEVFQPQQRDVTSKRGEQKLLAEKTKEVWQQAKPFVTDTFYLNRGENAQIHENAFWEQHTYMGMREDMYAQSGQHSFYIDSSRERTPSASNHRYQLQKHSVKEVRSMLRETTRALIARARHNSELVGSLWAAIDITKGNPFTGNRDGYEDVILGYKGGNYHYQWATIQIVGHDIPLVLDALPIKRGLSRAEIVDDLLETATGLVDDLDLVMMDREFDSDGVKDACAQHGVHYLNPSRKHASERGTCSDLRKQGKRVHVEEQNSLFGHSRKRVYLPARNAQLFGGDSAADENEPKTRQELLDDFADIGGDVDGMRASSPFDDLVDDIRKDESLRGSDEDVEAYALFETNHPALSTNEDSEEAQLAAARGFIARYANRWGIENGYKKLKKFRVRTTSKNPQYRFFNFAFACVLYNVWRLVDLLVKLAIDGGNAEYAPRVDANQFLTVAKKYYGLDPPD</sequence>
<dbReference type="GO" id="GO:0004803">
    <property type="term" value="F:transposase activity"/>
    <property type="evidence" value="ECO:0007669"/>
    <property type="project" value="InterPro"/>
</dbReference>
<proteinExistence type="predicted"/>
<reference evidence="2 3" key="1">
    <citation type="submission" date="2016-10" db="EMBL/GenBank/DDBJ databases">
        <authorList>
            <person name="de Groot N.N."/>
        </authorList>
    </citation>
    <scope>NUCLEOTIDE SEQUENCE [LARGE SCALE GENOMIC DNA]</scope>
    <source>
        <strain evidence="2 3">CDM_5</strain>
    </source>
</reference>